<keyword evidence="1 2" id="KW-0732">Signal</keyword>
<gene>
    <name evidence="5" type="ORF">Pla123a_15820</name>
</gene>
<feature type="domain" description="Polysaccharide export protein N-terminal" evidence="3">
    <location>
        <begin position="61"/>
        <end position="137"/>
    </location>
</feature>
<reference evidence="5 6" key="1">
    <citation type="submission" date="2019-02" db="EMBL/GenBank/DDBJ databases">
        <title>Deep-cultivation of Planctomycetes and their phenomic and genomic characterization uncovers novel biology.</title>
        <authorList>
            <person name="Wiegand S."/>
            <person name="Jogler M."/>
            <person name="Boedeker C."/>
            <person name="Pinto D."/>
            <person name="Vollmers J."/>
            <person name="Rivas-Marin E."/>
            <person name="Kohn T."/>
            <person name="Peeters S.H."/>
            <person name="Heuer A."/>
            <person name="Rast P."/>
            <person name="Oberbeckmann S."/>
            <person name="Bunk B."/>
            <person name="Jeske O."/>
            <person name="Meyerdierks A."/>
            <person name="Storesund J.E."/>
            <person name="Kallscheuer N."/>
            <person name="Luecker S."/>
            <person name="Lage O.M."/>
            <person name="Pohl T."/>
            <person name="Merkel B.J."/>
            <person name="Hornburger P."/>
            <person name="Mueller R.-W."/>
            <person name="Bruemmer F."/>
            <person name="Labrenz M."/>
            <person name="Spormann A.M."/>
            <person name="Op Den Camp H."/>
            <person name="Overmann J."/>
            <person name="Amann R."/>
            <person name="Jetten M.S.M."/>
            <person name="Mascher T."/>
            <person name="Medema M.H."/>
            <person name="Devos D.P."/>
            <person name="Kaster A.-K."/>
            <person name="Ovreas L."/>
            <person name="Rohde M."/>
            <person name="Galperin M.Y."/>
            <person name="Jogler C."/>
        </authorList>
    </citation>
    <scope>NUCLEOTIDE SEQUENCE [LARGE SCALE GENOMIC DNA]</scope>
    <source>
        <strain evidence="5 6">Pla123a</strain>
    </source>
</reference>
<dbReference type="Gene3D" id="3.10.560.10">
    <property type="entry name" value="Outer membrane lipoprotein wza domain like"/>
    <property type="match status" value="2"/>
</dbReference>
<dbReference type="InterPro" id="IPR049712">
    <property type="entry name" value="Poly_export"/>
</dbReference>
<name>A0A5C5YSD8_9BACT</name>
<proteinExistence type="predicted"/>
<evidence type="ECO:0000256" key="1">
    <source>
        <dbReference type="ARBA" id="ARBA00022729"/>
    </source>
</evidence>
<sequence length="367" mass="38393" precursor="true">MPSYTLQFRLFTAAVLLSGAALGCHSAQYRAADLPLNMRRSAALNSSQIQISSLASGGGKSTTIGADDLLSVQLATGVETTEREPLLVRVDANGDADVPLIGPVRLAGLDVASAGRQIGAAAVERGIYQRPQVTVQMHEQATNRVVVLGAVTNPGAYEIPRAGCDVASAIALAGGLTEDAGPEVELLRQSRTGLITADVQPDAGDEGGVQQVSYQAAAGGPVTERINLAQAGAGSSTNQRLDDRDVVMVHPKEKRVFHVTGLVERPDQFELPDDQVIRVLDALAMAGGTSSPVADRVFVIRQNDIDAEPPVVIEVSIAKAKMSGDENLVIGSGDLVSVEQTAATTVLDAFRNFFRVTMGVSSRLAAF</sequence>
<evidence type="ECO:0000259" key="4">
    <source>
        <dbReference type="Pfam" id="PF10531"/>
    </source>
</evidence>
<keyword evidence="6" id="KW-1185">Reference proteome</keyword>
<evidence type="ECO:0000313" key="5">
    <source>
        <dbReference type="EMBL" id="TWT77786.1"/>
    </source>
</evidence>
<organism evidence="5 6">
    <name type="scientific">Posidoniimonas polymericola</name>
    <dbReference type="NCBI Taxonomy" id="2528002"/>
    <lineage>
        <taxon>Bacteria</taxon>
        <taxon>Pseudomonadati</taxon>
        <taxon>Planctomycetota</taxon>
        <taxon>Planctomycetia</taxon>
        <taxon>Pirellulales</taxon>
        <taxon>Lacipirellulaceae</taxon>
        <taxon>Posidoniimonas</taxon>
    </lineage>
</organism>
<feature type="chain" id="PRO_5022745213" evidence="2">
    <location>
        <begin position="32"/>
        <end position="367"/>
    </location>
</feature>
<evidence type="ECO:0000259" key="3">
    <source>
        <dbReference type="Pfam" id="PF02563"/>
    </source>
</evidence>
<dbReference type="Proteomes" id="UP000318478">
    <property type="component" value="Unassembled WGS sequence"/>
</dbReference>
<dbReference type="OrthoDB" id="240931at2"/>
<protein>
    <submittedName>
        <fullName evidence="5">SLBB domain protein</fullName>
    </submittedName>
</protein>
<dbReference type="AlphaFoldDB" id="A0A5C5YSD8"/>
<dbReference type="InterPro" id="IPR003715">
    <property type="entry name" value="Poly_export_N"/>
</dbReference>
<dbReference type="PANTHER" id="PTHR33619">
    <property type="entry name" value="POLYSACCHARIDE EXPORT PROTEIN GFCE-RELATED"/>
    <property type="match status" value="1"/>
</dbReference>
<comment type="caution">
    <text evidence="5">The sequence shown here is derived from an EMBL/GenBank/DDBJ whole genome shotgun (WGS) entry which is preliminary data.</text>
</comment>
<feature type="signal peptide" evidence="2">
    <location>
        <begin position="1"/>
        <end position="31"/>
    </location>
</feature>
<dbReference type="InterPro" id="IPR019554">
    <property type="entry name" value="Soluble_ligand-bd"/>
</dbReference>
<dbReference type="EMBL" id="SJPO01000003">
    <property type="protein sequence ID" value="TWT77786.1"/>
    <property type="molecule type" value="Genomic_DNA"/>
</dbReference>
<dbReference type="Pfam" id="PF02563">
    <property type="entry name" value="Poly_export"/>
    <property type="match status" value="1"/>
</dbReference>
<dbReference type="RefSeq" id="WP_146585604.1">
    <property type="nucleotide sequence ID" value="NZ_SJPO01000003.1"/>
</dbReference>
<feature type="domain" description="Soluble ligand binding" evidence="4">
    <location>
        <begin position="256"/>
        <end position="302"/>
    </location>
</feature>
<dbReference type="Pfam" id="PF10531">
    <property type="entry name" value="SLBB"/>
    <property type="match status" value="2"/>
</dbReference>
<dbReference type="GO" id="GO:0015159">
    <property type="term" value="F:polysaccharide transmembrane transporter activity"/>
    <property type="evidence" value="ECO:0007669"/>
    <property type="project" value="InterPro"/>
</dbReference>
<evidence type="ECO:0000256" key="2">
    <source>
        <dbReference type="SAM" id="SignalP"/>
    </source>
</evidence>
<dbReference type="PANTHER" id="PTHR33619:SF3">
    <property type="entry name" value="POLYSACCHARIDE EXPORT PROTEIN GFCE-RELATED"/>
    <property type="match status" value="1"/>
</dbReference>
<feature type="domain" description="Soluble ligand binding" evidence="4">
    <location>
        <begin position="145"/>
        <end position="188"/>
    </location>
</feature>
<accession>A0A5C5YSD8</accession>
<evidence type="ECO:0000313" key="6">
    <source>
        <dbReference type="Proteomes" id="UP000318478"/>
    </source>
</evidence>